<dbReference type="Proteomes" id="UP000703590">
    <property type="component" value="Unassembled WGS sequence"/>
</dbReference>
<evidence type="ECO:0000313" key="3">
    <source>
        <dbReference type="Proteomes" id="UP000703590"/>
    </source>
</evidence>
<dbReference type="EMBL" id="JAFHKK010000009">
    <property type="protein sequence ID" value="MBN2964262.1"/>
    <property type="molecule type" value="Genomic_DNA"/>
</dbReference>
<sequence length="162" mass="17972">MKFTFFSFSFLVRFSLFFGTLLILSEGRLSTPLLLMCALGLTLIYQAVSLGKGHRLHLGNTLRFVPFFLYHSFLGALGVAKLIFKRDIALSPRYHTLTLRGNPSTNAITGNVFSLMPGTLSVALRPHALTLHILDESLFDEALIQQTHQKLESLFILSSGSA</sequence>
<feature type="transmembrane region" description="Helical" evidence="1">
    <location>
        <begin position="6"/>
        <end position="24"/>
    </location>
</feature>
<feature type="transmembrane region" description="Helical" evidence="1">
    <location>
        <begin position="68"/>
        <end position="84"/>
    </location>
</feature>
<dbReference type="Pfam" id="PF01899">
    <property type="entry name" value="MNHE"/>
    <property type="match status" value="1"/>
</dbReference>
<keyword evidence="1" id="KW-0812">Transmembrane</keyword>
<keyword evidence="3" id="KW-1185">Reference proteome</keyword>
<keyword evidence="1" id="KW-1133">Transmembrane helix</keyword>
<gene>
    <name evidence="2" type="ORF">JWV37_05690</name>
</gene>
<reference evidence="2 3" key="3">
    <citation type="submission" date="2021-02" db="EMBL/GenBank/DDBJ databases">
        <authorList>
            <person name="Merkel A.Y."/>
        </authorList>
    </citation>
    <scope>NUCLEOTIDE SEQUENCE [LARGE SCALE GENOMIC DNA]</scope>
    <source>
        <strain evidence="2 3">T05b</strain>
    </source>
</reference>
<evidence type="ECO:0000256" key="1">
    <source>
        <dbReference type="SAM" id="Phobius"/>
    </source>
</evidence>
<evidence type="ECO:0000313" key="2">
    <source>
        <dbReference type="EMBL" id="MBN2964262.1"/>
    </source>
</evidence>
<accession>A0ABS2WRP4</accession>
<dbReference type="RefSeq" id="WP_205458811.1">
    <property type="nucleotide sequence ID" value="NZ_JAFHKK010000009.1"/>
</dbReference>
<comment type="caution">
    <text evidence="2">The sequence shown here is derived from an EMBL/GenBank/DDBJ whole genome shotgun (WGS) entry which is preliminary data.</text>
</comment>
<proteinExistence type="predicted"/>
<name>A0ABS2WRP4_9BACT</name>
<reference evidence="3" key="2">
    <citation type="submission" date="2021-02" db="EMBL/GenBank/DDBJ databases">
        <title>Sulfurospirillum tamanensis sp. nov.</title>
        <authorList>
            <person name="Merkel A.Y."/>
        </authorList>
    </citation>
    <scope>NUCLEOTIDE SEQUENCE [LARGE SCALE GENOMIC DNA]</scope>
    <source>
        <strain evidence="3">T05b</strain>
    </source>
</reference>
<keyword evidence="1" id="KW-0472">Membrane</keyword>
<feature type="transmembrane region" description="Helical" evidence="1">
    <location>
        <begin position="31"/>
        <end position="48"/>
    </location>
</feature>
<organism evidence="2 3">
    <name type="scientific">Sulfurospirillum tamanense</name>
    <dbReference type="NCBI Taxonomy" id="2813362"/>
    <lineage>
        <taxon>Bacteria</taxon>
        <taxon>Pseudomonadati</taxon>
        <taxon>Campylobacterota</taxon>
        <taxon>Epsilonproteobacteria</taxon>
        <taxon>Campylobacterales</taxon>
        <taxon>Sulfurospirillaceae</taxon>
        <taxon>Sulfurospirillum</taxon>
    </lineage>
</organism>
<dbReference type="InterPro" id="IPR002758">
    <property type="entry name" value="Cation_antiport_E"/>
</dbReference>
<protein>
    <submittedName>
        <fullName evidence="2">Na+/H+ antiporter subunit E</fullName>
    </submittedName>
</protein>
<reference evidence="2 3" key="1">
    <citation type="submission" date="2021-02" db="EMBL/GenBank/DDBJ databases">
        <title>Sulfurospirillum tamanensis sp. nov.</title>
        <authorList>
            <person name="Frolova A."/>
            <person name="Merkel A."/>
            <person name="Slobodkin A."/>
        </authorList>
    </citation>
    <scope>NUCLEOTIDE SEQUENCE [LARGE SCALE GENOMIC DNA]</scope>
    <source>
        <strain evidence="2 3">T05b</strain>
    </source>
</reference>